<comment type="caution">
    <text evidence="1">The sequence shown here is derived from an EMBL/GenBank/DDBJ whole genome shotgun (WGS) entry which is preliminary data.</text>
</comment>
<accession>A0ABP3SZK1</accession>
<dbReference type="RefSeq" id="WP_163956975.1">
    <property type="nucleotide sequence ID" value="NZ_BAAAES010000008.1"/>
</dbReference>
<evidence type="ECO:0000313" key="1">
    <source>
        <dbReference type="EMBL" id="GAA0670929.1"/>
    </source>
</evidence>
<protein>
    <submittedName>
        <fullName evidence="1">Uncharacterized protein</fullName>
    </submittedName>
</protein>
<organism evidence="1 2">
    <name type="scientific">Sphingomonas insulae</name>
    <dbReference type="NCBI Taxonomy" id="424800"/>
    <lineage>
        <taxon>Bacteria</taxon>
        <taxon>Pseudomonadati</taxon>
        <taxon>Pseudomonadota</taxon>
        <taxon>Alphaproteobacteria</taxon>
        <taxon>Sphingomonadales</taxon>
        <taxon>Sphingomonadaceae</taxon>
        <taxon>Sphingomonas</taxon>
    </lineage>
</organism>
<dbReference type="Proteomes" id="UP001500238">
    <property type="component" value="Unassembled WGS sequence"/>
</dbReference>
<name>A0ABP3SZK1_9SPHN</name>
<gene>
    <name evidence="1" type="ORF">GCM10009102_22230</name>
</gene>
<evidence type="ECO:0000313" key="2">
    <source>
        <dbReference type="Proteomes" id="UP001500238"/>
    </source>
</evidence>
<sequence length="96" mass="10204">MSRPTLGAAALRDELNQAALHLSRDSEGAKIDFLLPTLAEPDEGLLQQGLSGHNWDVQVYCPEALDGIARKAVEKVAAVWDLDPHAIDGDAATSAD</sequence>
<reference evidence="2" key="1">
    <citation type="journal article" date="2019" name="Int. J. Syst. Evol. Microbiol.">
        <title>The Global Catalogue of Microorganisms (GCM) 10K type strain sequencing project: providing services to taxonomists for standard genome sequencing and annotation.</title>
        <authorList>
            <consortium name="The Broad Institute Genomics Platform"/>
            <consortium name="The Broad Institute Genome Sequencing Center for Infectious Disease"/>
            <person name="Wu L."/>
            <person name="Ma J."/>
        </authorList>
    </citation>
    <scope>NUCLEOTIDE SEQUENCE [LARGE SCALE GENOMIC DNA]</scope>
    <source>
        <strain evidence="2">JCM 14603</strain>
    </source>
</reference>
<keyword evidence="2" id="KW-1185">Reference proteome</keyword>
<proteinExistence type="predicted"/>
<dbReference type="EMBL" id="BAAAES010000008">
    <property type="protein sequence ID" value="GAA0670929.1"/>
    <property type="molecule type" value="Genomic_DNA"/>
</dbReference>